<keyword evidence="2" id="KW-1185">Reference proteome</keyword>
<accession>A0AAW2ZN82</accession>
<dbReference type="AlphaFoldDB" id="A0AAW2ZN82"/>
<proteinExistence type="predicted"/>
<evidence type="ECO:0000313" key="2">
    <source>
        <dbReference type="Proteomes" id="UP001431209"/>
    </source>
</evidence>
<evidence type="ECO:0000313" key="1">
    <source>
        <dbReference type="EMBL" id="KAL0491312.1"/>
    </source>
</evidence>
<protein>
    <submittedName>
        <fullName evidence="1">Uncharacterized protein</fullName>
    </submittedName>
</protein>
<dbReference type="EMBL" id="JAOPGA020001787">
    <property type="protein sequence ID" value="KAL0491312.1"/>
    <property type="molecule type" value="Genomic_DNA"/>
</dbReference>
<reference evidence="1 2" key="1">
    <citation type="submission" date="2024-03" db="EMBL/GenBank/DDBJ databases">
        <title>The Acrasis kona genome and developmental transcriptomes reveal deep origins of eukaryotic multicellular pathways.</title>
        <authorList>
            <person name="Sheikh S."/>
            <person name="Fu C.-J."/>
            <person name="Brown M.W."/>
            <person name="Baldauf S.L."/>
        </authorList>
    </citation>
    <scope>NUCLEOTIDE SEQUENCE [LARGE SCALE GENOMIC DNA]</scope>
    <source>
        <strain evidence="1 2">ATCC MYA-3509</strain>
    </source>
</reference>
<dbReference type="Proteomes" id="UP001431209">
    <property type="component" value="Unassembled WGS sequence"/>
</dbReference>
<comment type="caution">
    <text evidence="1">The sequence shown here is derived from an EMBL/GenBank/DDBJ whole genome shotgun (WGS) entry which is preliminary data.</text>
</comment>
<sequence>MNEVESVLRRTSTSDHNESVVNKAVVPALMNVEEVINYVRIVKEGYVEGQSTDDVKQHWCNVILRGH</sequence>
<organism evidence="1 2">
    <name type="scientific">Acrasis kona</name>
    <dbReference type="NCBI Taxonomy" id="1008807"/>
    <lineage>
        <taxon>Eukaryota</taxon>
        <taxon>Discoba</taxon>
        <taxon>Heterolobosea</taxon>
        <taxon>Tetramitia</taxon>
        <taxon>Eutetramitia</taxon>
        <taxon>Acrasidae</taxon>
        <taxon>Acrasis</taxon>
    </lineage>
</organism>
<name>A0AAW2ZN82_9EUKA</name>
<gene>
    <name evidence="1" type="ORF">AKO1_000143</name>
</gene>